<protein>
    <submittedName>
        <fullName evidence="4">TetR family transcriptional regulator</fullName>
    </submittedName>
</protein>
<organism evidence="4 5">
    <name type="scientific">Alteraurantiacibacter buctensis</name>
    <dbReference type="NCBI Taxonomy" id="1503981"/>
    <lineage>
        <taxon>Bacteria</taxon>
        <taxon>Pseudomonadati</taxon>
        <taxon>Pseudomonadota</taxon>
        <taxon>Alphaproteobacteria</taxon>
        <taxon>Sphingomonadales</taxon>
        <taxon>Erythrobacteraceae</taxon>
        <taxon>Alteraurantiacibacter</taxon>
    </lineage>
</organism>
<reference evidence="4 5" key="1">
    <citation type="submission" date="2019-12" db="EMBL/GenBank/DDBJ databases">
        <title>Genomic-based taxomic classification of the family Erythrobacteraceae.</title>
        <authorList>
            <person name="Xu L."/>
        </authorList>
    </citation>
    <scope>NUCLEOTIDE SEQUENCE [LARGE SCALE GENOMIC DNA]</scope>
    <source>
        <strain evidence="4 5">M0322</strain>
    </source>
</reference>
<sequence>MNPATSNSAPGQALQRGERRPAIARAALEVLGRHGSRGLTHRAIDQHLGLPMGTTSAYFRRREDLVGAAIRALFKADSDRFTAMVGDLLASGEEITLETVVRFFVRMIRHVRDNTPEVIQLARYECFLLARRDEELKLLLKAQFDARERRDAELFARLGATDPVRSATRFGITVRGAFFTLAFFPEPSMQVDELDESFIRNALIAAMA</sequence>
<dbReference type="PROSITE" id="PS50977">
    <property type="entry name" value="HTH_TETR_2"/>
    <property type="match status" value="1"/>
</dbReference>
<dbReference type="Proteomes" id="UP000466966">
    <property type="component" value="Unassembled WGS sequence"/>
</dbReference>
<name>A0A844Z0I4_9SPHN</name>
<keyword evidence="5" id="KW-1185">Reference proteome</keyword>
<comment type="caution">
    <text evidence="4">The sequence shown here is derived from an EMBL/GenBank/DDBJ whole genome shotgun (WGS) entry which is preliminary data.</text>
</comment>
<evidence type="ECO:0000256" key="2">
    <source>
        <dbReference type="PROSITE-ProRule" id="PRU00335"/>
    </source>
</evidence>
<dbReference type="OrthoDB" id="7506349at2"/>
<feature type="DNA-binding region" description="H-T-H motif" evidence="2">
    <location>
        <begin position="40"/>
        <end position="59"/>
    </location>
</feature>
<dbReference type="Pfam" id="PF17940">
    <property type="entry name" value="TetR_C_31"/>
    <property type="match status" value="1"/>
</dbReference>
<dbReference type="SUPFAM" id="SSF46689">
    <property type="entry name" value="Homeodomain-like"/>
    <property type="match status" value="1"/>
</dbReference>
<dbReference type="EMBL" id="WTYV01000009">
    <property type="protein sequence ID" value="MXO73319.1"/>
    <property type="molecule type" value="Genomic_DNA"/>
</dbReference>
<dbReference type="Gene3D" id="1.10.357.10">
    <property type="entry name" value="Tetracycline Repressor, domain 2"/>
    <property type="match status" value="1"/>
</dbReference>
<dbReference type="InterPro" id="IPR001647">
    <property type="entry name" value="HTH_TetR"/>
</dbReference>
<keyword evidence="1 2" id="KW-0238">DNA-binding</keyword>
<dbReference type="RefSeq" id="WP_160773253.1">
    <property type="nucleotide sequence ID" value="NZ_WTYV01000009.1"/>
</dbReference>
<accession>A0A844Z0I4</accession>
<feature type="domain" description="HTH tetR-type" evidence="3">
    <location>
        <begin position="17"/>
        <end position="77"/>
    </location>
</feature>
<dbReference type="AlphaFoldDB" id="A0A844Z0I4"/>
<dbReference type="GO" id="GO:0003677">
    <property type="term" value="F:DNA binding"/>
    <property type="evidence" value="ECO:0007669"/>
    <property type="project" value="UniProtKB-UniRule"/>
</dbReference>
<evidence type="ECO:0000313" key="4">
    <source>
        <dbReference type="EMBL" id="MXO73319.1"/>
    </source>
</evidence>
<evidence type="ECO:0000256" key="1">
    <source>
        <dbReference type="ARBA" id="ARBA00023125"/>
    </source>
</evidence>
<gene>
    <name evidence="4" type="ORF">GRI99_16975</name>
</gene>
<proteinExistence type="predicted"/>
<dbReference type="InterPro" id="IPR041583">
    <property type="entry name" value="TetR_C_31"/>
</dbReference>
<evidence type="ECO:0000259" key="3">
    <source>
        <dbReference type="PROSITE" id="PS50977"/>
    </source>
</evidence>
<dbReference type="InterPro" id="IPR009057">
    <property type="entry name" value="Homeodomain-like_sf"/>
</dbReference>
<evidence type="ECO:0000313" key="5">
    <source>
        <dbReference type="Proteomes" id="UP000466966"/>
    </source>
</evidence>